<organism evidence="3 4">
    <name type="scientific">Pseudoxanthomonas winnipegensis</name>
    <dbReference type="NCBI Taxonomy" id="2480810"/>
    <lineage>
        <taxon>Bacteria</taxon>
        <taxon>Pseudomonadati</taxon>
        <taxon>Pseudomonadota</taxon>
        <taxon>Gammaproteobacteria</taxon>
        <taxon>Lysobacterales</taxon>
        <taxon>Lysobacteraceae</taxon>
        <taxon>Pseudoxanthomonas</taxon>
    </lineage>
</organism>
<dbReference type="Pfam" id="PF20661">
    <property type="entry name" value="SutA-RBD"/>
    <property type="match status" value="1"/>
</dbReference>
<feature type="domain" description="Transcriptional regulator SutA RNAP-binding" evidence="2">
    <location>
        <begin position="40"/>
        <end position="67"/>
    </location>
</feature>
<feature type="region of interest" description="Disordered" evidence="1">
    <location>
        <begin position="66"/>
        <end position="103"/>
    </location>
</feature>
<evidence type="ECO:0000313" key="3">
    <source>
        <dbReference type="EMBL" id="TAA45674.1"/>
    </source>
</evidence>
<protein>
    <recommendedName>
        <fullName evidence="2">Transcriptional regulator SutA RNAP-binding domain-containing protein</fullName>
    </recommendedName>
</protein>
<evidence type="ECO:0000259" key="2">
    <source>
        <dbReference type="Pfam" id="PF20661"/>
    </source>
</evidence>
<dbReference type="EMBL" id="SHMG01000002">
    <property type="protein sequence ID" value="TAA45674.1"/>
    <property type="molecule type" value="Genomic_DNA"/>
</dbReference>
<comment type="caution">
    <text evidence="3">The sequence shown here is derived from an EMBL/GenBank/DDBJ whole genome shotgun (WGS) entry which is preliminary data.</text>
</comment>
<dbReference type="AlphaFoldDB" id="A0A4Q8M7I0"/>
<reference evidence="3 4" key="1">
    <citation type="submission" date="2019-02" db="EMBL/GenBank/DDBJ databases">
        <title>WGS of Pseudoxanthomonas species novum from clinical isolates.</title>
        <authorList>
            <person name="Bernier A.-M."/>
            <person name="Bernard K."/>
            <person name="Vachon A."/>
        </authorList>
    </citation>
    <scope>NUCLEOTIDE SEQUENCE [LARGE SCALE GENOMIC DNA]</scope>
    <source>
        <strain evidence="3 4">NML130969</strain>
    </source>
</reference>
<evidence type="ECO:0000256" key="1">
    <source>
        <dbReference type="SAM" id="MobiDB-lite"/>
    </source>
</evidence>
<dbReference type="Proteomes" id="UP000294164">
    <property type="component" value="Unassembled WGS sequence"/>
</dbReference>
<sequence>MSRGITSPGMVYSMPAEERAEAARWREQKLPISTATALAHKERERAQLQGHMDAFLKRKGRIQVLPTTPARERPQSAALQEHLAKRAKGRRAQAKARQQDEEE</sequence>
<accession>A0A4Q8M7I0</accession>
<dbReference type="OrthoDB" id="9988169at2"/>
<feature type="compositionally biased region" description="Basic residues" evidence="1">
    <location>
        <begin position="85"/>
        <end position="94"/>
    </location>
</feature>
<name>A0A4Q8M7I0_9GAMM</name>
<gene>
    <name evidence="3" type="ORF">EA655_05680</name>
</gene>
<dbReference type="InterPro" id="IPR049191">
    <property type="entry name" value="SutA_RBD"/>
</dbReference>
<dbReference type="RefSeq" id="WP_130533766.1">
    <property type="nucleotide sequence ID" value="NZ_SHMG01000002.1"/>
</dbReference>
<evidence type="ECO:0000313" key="4">
    <source>
        <dbReference type="Proteomes" id="UP000294164"/>
    </source>
</evidence>
<proteinExistence type="predicted"/>